<organism evidence="3 4">
    <name type="scientific">Azospirillum argentinense</name>
    <dbReference type="NCBI Taxonomy" id="2970906"/>
    <lineage>
        <taxon>Bacteria</taxon>
        <taxon>Pseudomonadati</taxon>
        <taxon>Pseudomonadota</taxon>
        <taxon>Alphaproteobacteria</taxon>
        <taxon>Rhodospirillales</taxon>
        <taxon>Azospirillaceae</taxon>
        <taxon>Azospirillum</taxon>
    </lineage>
</organism>
<feature type="domain" description="Transposase IS66 C-terminal" evidence="2">
    <location>
        <begin position="39"/>
        <end position="77"/>
    </location>
</feature>
<dbReference type="EMBL" id="VEWN01000008">
    <property type="protein sequence ID" value="KAA1055018.1"/>
    <property type="molecule type" value="Genomic_DNA"/>
</dbReference>
<feature type="domain" description="Transposase IS66 central" evidence="1">
    <location>
        <begin position="1"/>
        <end position="32"/>
    </location>
</feature>
<proteinExistence type="predicted"/>
<gene>
    <name evidence="3" type="ORF">FH063_006294</name>
</gene>
<evidence type="ECO:0000313" key="4">
    <source>
        <dbReference type="Proteomes" id="UP000325333"/>
    </source>
</evidence>
<evidence type="ECO:0000259" key="1">
    <source>
        <dbReference type="Pfam" id="PF03050"/>
    </source>
</evidence>
<name>A0A5B0KTZ9_9PROT</name>
<dbReference type="Pfam" id="PF13817">
    <property type="entry name" value="DDE_Tnp_IS66_C"/>
    <property type="match status" value="1"/>
</dbReference>
<accession>A0A5B0KTZ9</accession>
<dbReference type="InterPro" id="IPR004291">
    <property type="entry name" value="Transposase_IS66_central"/>
</dbReference>
<dbReference type="Pfam" id="PF03050">
    <property type="entry name" value="DDE_Tnp_IS66"/>
    <property type="match status" value="1"/>
</dbReference>
<dbReference type="AlphaFoldDB" id="A0A5B0KTZ9"/>
<evidence type="ECO:0000259" key="2">
    <source>
        <dbReference type="Pfam" id="PF13817"/>
    </source>
</evidence>
<sequence>MEFDSNSVERCIRPLALTRKNALFAGSDGDGEHWATIASLAETCQLNGADPQAWFADVLTKLAGRHPITKLDELLPWAIARQAEPAVA</sequence>
<reference evidence="3 4" key="1">
    <citation type="submission" date="2019-07" db="EMBL/GenBank/DDBJ databases">
        <title>Genome sequencing of the stress-tolerant strain Azospirillum brasilense Az19.</title>
        <authorList>
            <person name="Maroniche G.A."/>
            <person name="Garcia J.E."/>
            <person name="Pagnussat L."/>
            <person name="Amenta M."/>
            <person name="Creus C.M."/>
        </authorList>
    </citation>
    <scope>NUCLEOTIDE SEQUENCE [LARGE SCALE GENOMIC DNA]</scope>
    <source>
        <strain evidence="3 4">Az19</strain>
    </source>
</reference>
<dbReference type="Proteomes" id="UP000325333">
    <property type="component" value="Unassembled WGS sequence"/>
</dbReference>
<dbReference type="InterPro" id="IPR052344">
    <property type="entry name" value="Transposase-related"/>
</dbReference>
<protein>
    <submittedName>
        <fullName evidence="3">Uncharacterized protein</fullName>
    </submittedName>
</protein>
<comment type="caution">
    <text evidence="3">The sequence shown here is derived from an EMBL/GenBank/DDBJ whole genome shotgun (WGS) entry which is preliminary data.</text>
</comment>
<dbReference type="PANTHER" id="PTHR33678">
    <property type="entry name" value="BLL1576 PROTEIN"/>
    <property type="match status" value="1"/>
</dbReference>
<dbReference type="InterPro" id="IPR039552">
    <property type="entry name" value="IS66_C"/>
</dbReference>
<dbReference type="PANTHER" id="PTHR33678:SF1">
    <property type="entry name" value="BLL1576 PROTEIN"/>
    <property type="match status" value="1"/>
</dbReference>
<evidence type="ECO:0000313" key="3">
    <source>
        <dbReference type="EMBL" id="KAA1055018.1"/>
    </source>
</evidence>